<dbReference type="OrthoDB" id="9775849at2"/>
<dbReference type="Gene3D" id="3.40.1190.20">
    <property type="match status" value="1"/>
</dbReference>
<evidence type="ECO:0000256" key="3">
    <source>
        <dbReference type="ARBA" id="ARBA00022777"/>
    </source>
</evidence>
<organism evidence="5 6">
    <name type="scientific">Clostridium oryzae</name>
    <dbReference type="NCBI Taxonomy" id="1450648"/>
    <lineage>
        <taxon>Bacteria</taxon>
        <taxon>Bacillati</taxon>
        <taxon>Bacillota</taxon>
        <taxon>Clostridia</taxon>
        <taxon>Eubacteriales</taxon>
        <taxon>Clostridiaceae</taxon>
        <taxon>Clostridium</taxon>
    </lineage>
</organism>
<gene>
    <name evidence="5" type="primary">frlD_3</name>
    <name evidence="5" type="ORF">CLORY_16170</name>
</gene>
<dbReference type="InterPro" id="IPR050306">
    <property type="entry name" value="PfkB_Carbo_kinase"/>
</dbReference>
<keyword evidence="3 5" id="KW-0418">Kinase</keyword>
<dbReference type="EMBL" id="MZGV01000013">
    <property type="protein sequence ID" value="OPJ62737.1"/>
    <property type="molecule type" value="Genomic_DNA"/>
</dbReference>
<dbReference type="Pfam" id="PF00294">
    <property type="entry name" value="PfkB"/>
    <property type="match status" value="1"/>
</dbReference>
<dbReference type="AlphaFoldDB" id="A0A1V4ITE2"/>
<proteinExistence type="inferred from homology"/>
<dbReference type="InterPro" id="IPR011611">
    <property type="entry name" value="PfkB_dom"/>
</dbReference>
<dbReference type="PANTHER" id="PTHR43085:SF41">
    <property type="entry name" value="FRUCTOSELYSINE 6-KINASE"/>
    <property type="match status" value="1"/>
</dbReference>
<dbReference type="Proteomes" id="UP000190080">
    <property type="component" value="Unassembled WGS sequence"/>
</dbReference>
<comment type="similarity">
    <text evidence="1">Belongs to the carbohydrate kinase PfkB family.</text>
</comment>
<dbReference type="EC" id="2.7.1.-" evidence="5"/>
<evidence type="ECO:0000259" key="4">
    <source>
        <dbReference type="Pfam" id="PF00294"/>
    </source>
</evidence>
<dbReference type="GO" id="GO:0016301">
    <property type="term" value="F:kinase activity"/>
    <property type="evidence" value="ECO:0007669"/>
    <property type="project" value="UniProtKB-KW"/>
</dbReference>
<protein>
    <submittedName>
        <fullName evidence="5">Fructosamine kinase FrlD</fullName>
        <ecNumber evidence="5">2.7.1.-</ecNumber>
    </submittedName>
</protein>
<dbReference type="CDD" id="cd01940">
    <property type="entry name" value="Fructoselysine_kinase_like"/>
    <property type="match status" value="1"/>
</dbReference>
<accession>A0A1V4ITE2</accession>
<dbReference type="InterPro" id="IPR029056">
    <property type="entry name" value="Ribokinase-like"/>
</dbReference>
<keyword evidence="6" id="KW-1185">Reference proteome</keyword>
<comment type="caution">
    <text evidence="5">The sequence shown here is derived from an EMBL/GenBank/DDBJ whole genome shotgun (WGS) entry which is preliminary data.</text>
</comment>
<evidence type="ECO:0000256" key="1">
    <source>
        <dbReference type="ARBA" id="ARBA00010688"/>
    </source>
</evidence>
<dbReference type="RefSeq" id="WP_079423107.1">
    <property type="nucleotide sequence ID" value="NZ_MZGV01000013.1"/>
</dbReference>
<dbReference type="STRING" id="1450648.CLORY_16170"/>
<evidence type="ECO:0000313" key="5">
    <source>
        <dbReference type="EMBL" id="OPJ62737.1"/>
    </source>
</evidence>
<evidence type="ECO:0000256" key="2">
    <source>
        <dbReference type="ARBA" id="ARBA00022679"/>
    </source>
</evidence>
<dbReference type="SUPFAM" id="SSF53613">
    <property type="entry name" value="Ribokinase-like"/>
    <property type="match status" value="1"/>
</dbReference>
<name>A0A1V4ITE2_9CLOT</name>
<keyword evidence="2 5" id="KW-0808">Transferase</keyword>
<feature type="domain" description="Carbohydrate kinase PfkB" evidence="4">
    <location>
        <begin position="16"/>
        <end position="243"/>
    </location>
</feature>
<dbReference type="PANTHER" id="PTHR43085">
    <property type="entry name" value="HEXOKINASE FAMILY MEMBER"/>
    <property type="match status" value="1"/>
</dbReference>
<evidence type="ECO:0000313" key="6">
    <source>
        <dbReference type="Proteomes" id="UP000190080"/>
    </source>
</evidence>
<sequence>MKNCRIISIGDNVCDKYLSRGKMYPGGQCVNTCVYAKMNGTEAAYLGKYGSDEVAEHVQNTLAQLGIDDSHSRHFEGENGFALVTLKDNDRVFLGSNKGGIAKEYSFDFTQEDFDYIKKFQIIYTNLNSYIEENLAELKATGVPIAYDFSIRWTDEYLEKVCPYITIAILSCAHLTPEKREAEMKKVQAYGVPIVLGTIGEDGSYVLYKNQFIYASAVHADDVIDTMGAGDSYFATFLCSLMEASETGALLEGPDEVMLERLKAAMNKGAVFSANVCAMEGAFGYSTAIVGKTEV</sequence>
<reference evidence="5 6" key="1">
    <citation type="submission" date="2017-03" db="EMBL/GenBank/DDBJ databases">
        <title>Genome sequence of Clostridium oryzae DSM 28571.</title>
        <authorList>
            <person name="Poehlein A."/>
            <person name="Daniel R."/>
        </authorList>
    </citation>
    <scope>NUCLEOTIDE SEQUENCE [LARGE SCALE GENOMIC DNA]</scope>
    <source>
        <strain evidence="5 6">DSM 28571</strain>
    </source>
</reference>